<organism evidence="7 8">
    <name type="scientific">Kouleothrix aurantiaca</name>
    <dbReference type="NCBI Taxonomy" id="186479"/>
    <lineage>
        <taxon>Bacteria</taxon>
        <taxon>Bacillati</taxon>
        <taxon>Chloroflexota</taxon>
        <taxon>Chloroflexia</taxon>
        <taxon>Chloroflexales</taxon>
        <taxon>Roseiflexineae</taxon>
        <taxon>Roseiflexaceae</taxon>
        <taxon>Kouleothrix</taxon>
    </lineage>
</organism>
<protein>
    <recommendedName>
        <fullName evidence="6">Exodeoxyribonuclease 7 small subunit</fullName>
        <ecNumber evidence="6">3.1.11.6</ecNumber>
    </recommendedName>
    <alternativeName>
        <fullName evidence="6">Exodeoxyribonuclease VII small subunit</fullName>
        <shortName evidence="6">Exonuclease VII small subunit</shortName>
    </alternativeName>
</protein>
<evidence type="ECO:0000313" key="8">
    <source>
        <dbReference type="Proteomes" id="UP000050509"/>
    </source>
</evidence>
<comment type="caution">
    <text evidence="7">The sequence shown here is derived from an EMBL/GenBank/DDBJ whole genome shotgun (WGS) entry which is preliminary data.</text>
</comment>
<dbReference type="InterPro" id="IPR037004">
    <property type="entry name" value="Exonuc_VII_ssu_sf"/>
</dbReference>
<keyword evidence="5 6" id="KW-0269">Exonuclease</keyword>
<gene>
    <name evidence="6" type="primary">xseB</name>
    <name evidence="7" type="ORF">SE17_18305</name>
</gene>
<comment type="subunit">
    <text evidence="6">Heterooligomer composed of large and small subunits.</text>
</comment>
<dbReference type="Gene3D" id="1.10.287.1040">
    <property type="entry name" value="Exonuclease VII, small subunit"/>
    <property type="match status" value="1"/>
</dbReference>
<keyword evidence="8" id="KW-1185">Reference proteome</keyword>
<reference evidence="7 8" key="1">
    <citation type="submission" date="2015-09" db="EMBL/GenBank/DDBJ databases">
        <title>Draft genome sequence of Kouleothrix aurantiaca JCM 19913.</title>
        <authorList>
            <person name="Hemp J."/>
        </authorList>
    </citation>
    <scope>NUCLEOTIDE SEQUENCE [LARGE SCALE GENOMIC DNA]</scope>
    <source>
        <strain evidence="7 8">COM-B</strain>
    </source>
</reference>
<comment type="function">
    <text evidence="6">Bidirectionally degrades single-stranded DNA into large acid-insoluble oligonucleotides, which are then degraded further into small acid-soluble oligonucleotides.</text>
</comment>
<evidence type="ECO:0000256" key="3">
    <source>
        <dbReference type="ARBA" id="ARBA00022722"/>
    </source>
</evidence>
<keyword evidence="3 6" id="KW-0540">Nuclease</keyword>
<name>A0A0P9DFJ2_9CHLR</name>
<dbReference type="Proteomes" id="UP000050509">
    <property type="component" value="Unassembled WGS sequence"/>
</dbReference>
<dbReference type="Pfam" id="PF02609">
    <property type="entry name" value="Exonuc_VII_S"/>
    <property type="match status" value="1"/>
</dbReference>
<proteinExistence type="inferred from homology"/>
<dbReference type="AlphaFoldDB" id="A0A0P9DFJ2"/>
<dbReference type="PANTHER" id="PTHR34137:SF1">
    <property type="entry name" value="EXODEOXYRIBONUCLEASE 7 SMALL SUBUNIT"/>
    <property type="match status" value="1"/>
</dbReference>
<evidence type="ECO:0000256" key="5">
    <source>
        <dbReference type="ARBA" id="ARBA00022839"/>
    </source>
</evidence>
<dbReference type="InterPro" id="IPR003761">
    <property type="entry name" value="Exonuc_VII_S"/>
</dbReference>
<dbReference type="GO" id="GO:0008855">
    <property type="term" value="F:exodeoxyribonuclease VII activity"/>
    <property type="evidence" value="ECO:0007669"/>
    <property type="project" value="UniProtKB-UniRule"/>
</dbReference>
<accession>A0A0P9DFJ2</accession>
<dbReference type="GO" id="GO:0005829">
    <property type="term" value="C:cytosol"/>
    <property type="evidence" value="ECO:0007669"/>
    <property type="project" value="TreeGrafter"/>
</dbReference>
<evidence type="ECO:0000313" key="7">
    <source>
        <dbReference type="EMBL" id="KPV51955.1"/>
    </source>
</evidence>
<dbReference type="NCBIfam" id="TIGR01280">
    <property type="entry name" value="xseB"/>
    <property type="match status" value="1"/>
</dbReference>
<dbReference type="SUPFAM" id="SSF116842">
    <property type="entry name" value="XseB-like"/>
    <property type="match status" value="1"/>
</dbReference>
<dbReference type="EMBL" id="LJCR01000713">
    <property type="protein sequence ID" value="KPV51955.1"/>
    <property type="molecule type" value="Genomic_DNA"/>
</dbReference>
<dbReference type="GO" id="GO:0006308">
    <property type="term" value="P:DNA catabolic process"/>
    <property type="evidence" value="ECO:0007669"/>
    <property type="project" value="UniProtKB-UniRule"/>
</dbReference>
<evidence type="ECO:0000256" key="1">
    <source>
        <dbReference type="ARBA" id="ARBA00009998"/>
    </source>
</evidence>
<evidence type="ECO:0000256" key="4">
    <source>
        <dbReference type="ARBA" id="ARBA00022801"/>
    </source>
</evidence>
<comment type="catalytic activity">
    <reaction evidence="6">
        <text>Exonucleolytic cleavage in either 5'- to 3'- or 3'- to 5'-direction to yield nucleoside 5'-phosphates.</text>
        <dbReference type="EC" id="3.1.11.6"/>
    </reaction>
</comment>
<dbReference type="GO" id="GO:0009318">
    <property type="term" value="C:exodeoxyribonuclease VII complex"/>
    <property type="evidence" value="ECO:0007669"/>
    <property type="project" value="UniProtKB-UniRule"/>
</dbReference>
<dbReference type="EC" id="3.1.11.6" evidence="6"/>
<dbReference type="PANTHER" id="PTHR34137">
    <property type="entry name" value="EXODEOXYRIBONUCLEASE 7 SMALL SUBUNIT"/>
    <property type="match status" value="1"/>
</dbReference>
<comment type="subcellular location">
    <subcellularLocation>
        <location evidence="6">Cytoplasm</location>
    </subcellularLocation>
</comment>
<comment type="similarity">
    <text evidence="1 6">Belongs to the XseB family.</text>
</comment>
<evidence type="ECO:0000256" key="6">
    <source>
        <dbReference type="HAMAP-Rule" id="MF_00337"/>
    </source>
</evidence>
<evidence type="ECO:0000256" key="2">
    <source>
        <dbReference type="ARBA" id="ARBA00022490"/>
    </source>
</evidence>
<sequence>MTNTADMNSYEALYARMQAIVGRLEAGELPLEEALALYEEGVTVAAACQRLLDAAELRIQELNVGPGARPNLWED</sequence>
<dbReference type="HAMAP" id="MF_00337">
    <property type="entry name" value="Exonuc_7_S"/>
    <property type="match status" value="1"/>
</dbReference>
<keyword evidence="2 6" id="KW-0963">Cytoplasm</keyword>
<keyword evidence="4 6" id="KW-0378">Hydrolase</keyword>